<keyword evidence="1" id="KW-1133">Transmembrane helix</keyword>
<sequence length="40" mass="5090">MFITIRILWERYVRIFWIVTSQTLEIFFFKYAQMFLLSHT</sequence>
<dbReference type="EMBL" id="GBXM01040596">
    <property type="protein sequence ID" value="JAH67981.1"/>
    <property type="molecule type" value="Transcribed_RNA"/>
</dbReference>
<proteinExistence type="predicted"/>
<organism evidence="2">
    <name type="scientific">Anguilla anguilla</name>
    <name type="common">European freshwater eel</name>
    <name type="synonym">Muraena anguilla</name>
    <dbReference type="NCBI Taxonomy" id="7936"/>
    <lineage>
        <taxon>Eukaryota</taxon>
        <taxon>Metazoa</taxon>
        <taxon>Chordata</taxon>
        <taxon>Craniata</taxon>
        <taxon>Vertebrata</taxon>
        <taxon>Euteleostomi</taxon>
        <taxon>Actinopterygii</taxon>
        <taxon>Neopterygii</taxon>
        <taxon>Teleostei</taxon>
        <taxon>Anguilliformes</taxon>
        <taxon>Anguillidae</taxon>
        <taxon>Anguilla</taxon>
    </lineage>
</organism>
<evidence type="ECO:0000313" key="2">
    <source>
        <dbReference type="EMBL" id="JAH67981.1"/>
    </source>
</evidence>
<name>A0A0E9UQF9_ANGAN</name>
<reference evidence="2" key="1">
    <citation type="submission" date="2014-11" db="EMBL/GenBank/DDBJ databases">
        <authorList>
            <person name="Amaro Gonzalez C."/>
        </authorList>
    </citation>
    <scope>NUCLEOTIDE SEQUENCE</scope>
</reference>
<feature type="transmembrane region" description="Helical" evidence="1">
    <location>
        <begin position="12"/>
        <end position="32"/>
    </location>
</feature>
<protein>
    <submittedName>
        <fullName evidence="2">Uncharacterized protein</fullName>
    </submittedName>
</protein>
<keyword evidence="1" id="KW-0812">Transmembrane</keyword>
<reference evidence="2" key="2">
    <citation type="journal article" date="2015" name="Fish Shellfish Immunol.">
        <title>Early steps in the European eel (Anguilla anguilla)-Vibrio vulnificus interaction in the gills: Role of the RtxA13 toxin.</title>
        <authorList>
            <person name="Callol A."/>
            <person name="Pajuelo D."/>
            <person name="Ebbesson L."/>
            <person name="Teles M."/>
            <person name="MacKenzie S."/>
            <person name="Amaro C."/>
        </authorList>
    </citation>
    <scope>NUCLEOTIDE SEQUENCE</scope>
</reference>
<evidence type="ECO:0000256" key="1">
    <source>
        <dbReference type="SAM" id="Phobius"/>
    </source>
</evidence>
<keyword evidence="1" id="KW-0472">Membrane</keyword>
<dbReference type="AlphaFoldDB" id="A0A0E9UQF9"/>
<accession>A0A0E9UQF9</accession>